<dbReference type="AlphaFoldDB" id="A0AAV2WPJ3"/>
<dbReference type="PANTHER" id="PTHR48228">
    <property type="entry name" value="SUCCINYL-COA--D-CITRAMALATE COA-TRANSFERASE"/>
    <property type="match status" value="1"/>
</dbReference>
<dbReference type="Gene3D" id="3.40.50.10540">
    <property type="entry name" value="Crotonobetainyl-coa:carnitine coa-transferase, domain 1"/>
    <property type="match status" value="1"/>
</dbReference>
<dbReference type="InterPro" id="IPR044855">
    <property type="entry name" value="CoA-Trfase_III_dom3_sf"/>
</dbReference>
<comment type="similarity">
    <text evidence="1">Belongs to the CoA-transferase III family.</text>
</comment>
<evidence type="ECO:0000256" key="4">
    <source>
        <dbReference type="ARBA" id="ARBA00074506"/>
    </source>
</evidence>
<dbReference type="Pfam" id="PF02515">
    <property type="entry name" value="CoA_transf_3"/>
    <property type="match status" value="1"/>
</dbReference>
<proteinExistence type="inferred from homology"/>
<protein>
    <recommendedName>
        <fullName evidence="4">Alpha-methylacyl-CoA racemase</fullName>
        <ecNumber evidence="3">5.1.99.4</ecNumber>
    </recommendedName>
</protein>
<dbReference type="FunFam" id="3.40.50.10540:FF:000004">
    <property type="entry name" value="Probable alpha-methylacyl-CoA racemase mcr"/>
    <property type="match status" value="1"/>
</dbReference>
<dbReference type="Proteomes" id="UP000028864">
    <property type="component" value="Unassembled WGS sequence"/>
</dbReference>
<evidence type="ECO:0000313" key="6">
    <source>
        <dbReference type="Proteomes" id="UP000028864"/>
    </source>
</evidence>
<dbReference type="InterPro" id="IPR050509">
    <property type="entry name" value="CoA-transferase_III"/>
</dbReference>
<dbReference type="PANTHER" id="PTHR48228:SF5">
    <property type="entry name" value="ALPHA-METHYLACYL-COA RACEMASE"/>
    <property type="match status" value="1"/>
</dbReference>
<keyword evidence="2" id="KW-0413">Isomerase</keyword>
<evidence type="ECO:0000256" key="2">
    <source>
        <dbReference type="ARBA" id="ARBA00023235"/>
    </source>
</evidence>
<reference evidence="5" key="1">
    <citation type="submission" date="2014-05" db="EMBL/GenBank/DDBJ databases">
        <authorList>
            <person name="Urmite Genomes"/>
        </authorList>
    </citation>
    <scope>NUCLEOTIDE SEQUENCE</scope>
    <source>
        <strain evidence="5">DSM 44074</strain>
    </source>
</reference>
<dbReference type="InterPro" id="IPR003673">
    <property type="entry name" value="CoA-Trfase_fam_III"/>
</dbReference>
<organism evidence="5 6">
    <name type="scientific">Mycolicibacterium neoaurum</name>
    <name type="common">Mycobacterium neoaurum</name>
    <dbReference type="NCBI Taxonomy" id="1795"/>
    <lineage>
        <taxon>Bacteria</taxon>
        <taxon>Bacillati</taxon>
        <taxon>Actinomycetota</taxon>
        <taxon>Actinomycetes</taxon>
        <taxon>Mycobacteriales</taxon>
        <taxon>Mycobacteriaceae</taxon>
        <taxon>Mycolicibacterium</taxon>
    </lineage>
</organism>
<dbReference type="EMBL" id="LK021339">
    <property type="protein sequence ID" value="CDQ45743.1"/>
    <property type="molecule type" value="Genomic_DNA"/>
</dbReference>
<accession>A0AAV2WPJ3</accession>
<dbReference type="GO" id="GO:0008111">
    <property type="term" value="F:alpha-methylacyl-CoA racemase activity"/>
    <property type="evidence" value="ECO:0007669"/>
    <property type="project" value="UniProtKB-EC"/>
</dbReference>
<sequence length="360" mass="38676">MAGPLQGLRVVELAGIGPGPHAAMILGDLGAEVVRVDRPSSKNSPGKDAMLRNRRSVTADLKSDEGRQFVLDLVAKADVLIEGFRPGVTERLGLGPQDCAKVNEKLVYARMTGWGQEGPRALQAGHDINYISLNGVLHAIGRKGERPVPPLNLAGDFGGGSLFLLLGILSALFERQTSGKGQTVDAAMIDGSSVLIQMMWAFRAQGMWSDERGTNMLDTGAPYYDTYETADGKYFAIGAIEPQFYAELLTGLGLDAAELPGQNDMSRWEELRSVFTATFKTKTRDEWAAIFAGTDACATPVLSFGEVLDEAHVTARSTFYETADGLQPMPAPRFSRTAPDVPSAPPVIGADNDTILEDWA</sequence>
<dbReference type="FunFam" id="3.30.1540.10:FF:000004">
    <property type="entry name" value="Probable alpha-methylacyl-CoA racemase mcr"/>
    <property type="match status" value="1"/>
</dbReference>
<evidence type="ECO:0000313" key="5">
    <source>
        <dbReference type="EMBL" id="CDQ45743.1"/>
    </source>
</evidence>
<name>A0AAV2WPJ3_MYCNE</name>
<dbReference type="Gene3D" id="3.30.1540.10">
    <property type="entry name" value="formyl-coa transferase, domain 3"/>
    <property type="match status" value="1"/>
</dbReference>
<dbReference type="InterPro" id="IPR023606">
    <property type="entry name" value="CoA-Trfase_III_dom_1_sf"/>
</dbReference>
<dbReference type="EC" id="5.1.99.4" evidence="3"/>
<evidence type="ECO:0000256" key="1">
    <source>
        <dbReference type="ARBA" id="ARBA00008383"/>
    </source>
</evidence>
<gene>
    <name evidence="5" type="ORF">BN1047_03643</name>
</gene>
<evidence type="ECO:0000256" key="3">
    <source>
        <dbReference type="ARBA" id="ARBA00066407"/>
    </source>
</evidence>
<dbReference type="SUPFAM" id="SSF89796">
    <property type="entry name" value="CoA-transferase family III (CaiB/BaiF)"/>
    <property type="match status" value="1"/>
</dbReference>
<dbReference type="RefSeq" id="WP_030136213.1">
    <property type="nucleotide sequence ID" value="NZ_CP074376.1"/>
</dbReference>
<reference evidence="5" key="2">
    <citation type="submission" date="2015-09" db="EMBL/GenBank/DDBJ databases">
        <title>Draft genome sequence of Mycobacterium neoaurum DSM 44074.</title>
        <authorList>
            <person name="Croce O."/>
            <person name="Robert C."/>
            <person name="Raoult D."/>
            <person name="Drancourt M."/>
        </authorList>
    </citation>
    <scope>NUCLEOTIDE SEQUENCE</scope>
    <source>
        <strain evidence="5">DSM 44074</strain>
    </source>
</reference>